<evidence type="ECO:0000313" key="8">
    <source>
        <dbReference type="EMBL" id="GGG13096.1"/>
    </source>
</evidence>
<keyword evidence="5" id="KW-0808">Transferase</keyword>
<sequence>MLPPLAHRTSQVRGSAIRDLLTLTARDDVISLAGGLPAPELMPHRRIRDAASRAFDAAGVLQYSETSGVRRLRAVIAERETRRTGSPVDVASVVVTHGSQQALSLLGTVLIDPGDVVIVDAPAYTGALQVFAAAGAEIRAVPVDANGTDIDALEALLGTGVRPRIVHTVSNFHNPRGVTLSAGRRQGLADLADRYGFWMIEDDPYGEIWFDAPPPEPIHSDRVVRLGSASKILAPTLRVGWMTAPYPVAAAVELFKQGADLCGSSLTQTVAADLLDDTEWLDEHLGGLRRAYRSRCRALTGALTSAFGSSVEFDDPTGGMFVWAAFTDGTDTSAMLSTATDHGVAYVPGAAFGSEPAFGHAARLCFATVDESVAVEAVDRLYRAHQADVSASR</sequence>
<gene>
    <name evidence="8" type="ORF">GCM10007304_28840</name>
</gene>
<reference evidence="8" key="2">
    <citation type="submission" date="2020-09" db="EMBL/GenBank/DDBJ databases">
        <authorList>
            <person name="Sun Q."/>
            <person name="Sedlacek I."/>
        </authorList>
    </citation>
    <scope>NUCLEOTIDE SEQUENCE</scope>
    <source>
        <strain evidence="8">CCM 7905</strain>
    </source>
</reference>
<dbReference type="GO" id="GO:0030170">
    <property type="term" value="F:pyridoxal phosphate binding"/>
    <property type="evidence" value="ECO:0007669"/>
    <property type="project" value="InterPro"/>
</dbReference>
<evidence type="ECO:0000256" key="1">
    <source>
        <dbReference type="ARBA" id="ARBA00001933"/>
    </source>
</evidence>
<comment type="similarity">
    <text evidence="2">Belongs to the class-I pyridoxal-phosphate-dependent aminotransferase family.</text>
</comment>
<evidence type="ECO:0000256" key="2">
    <source>
        <dbReference type="ARBA" id="ARBA00007441"/>
    </source>
</evidence>
<dbReference type="EMBL" id="BMCU01000003">
    <property type="protein sequence ID" value="GGG13096.1"/>
    <property type="molecule type" value="Genomic_DNA"/>
</dbReference>
<dbReference type="InterPro" id="IPR015422">
    <property type="entry name" value="PyrdxlP-dep_Trfase_small"/>
</dbReference>
<dbReference type="Pfam" id="PF00155">
    <property type="entry name" value="Aminotran_1_2"/>
    <property type="match status" value="1"/>
</dbReference>
<dbReference type="InterPro" id="IPR015421">
    <property type="entry name" value="PyrdxlP-dep_Trfase_major"/>
</dbReference>
<evidence type="ECO:0000256" key="5">
    <source>
        <dbReference type="ARBA" id="ARBA00022679"/>
    </source>
</evidence>
<evidence type="ECO:0000256" key="6">
    <source>
        <dbReference type="ARBA" id="ARBA00022898"/>
    </source>
</evidence>
<dbReference type="CDD" id="cd00609">
    <property type="entry name" value="AAT_like"/>
    <property type="match status" value="1"/>
</dbReference>
<comment type="subunit">
    <text evidence="3">Homodimer.</text>
</comment>
<dbReference type="GO" id="GO:0008483">
    <property type="term" value="F:transaminase activity"/>
    <property type="evidence" value="ECO:0007669"/>
    <property type="project" value="UniProtKB-KW"/>
</dbReference>
<dbReference type="RefSeq" id="WP_188545554.1">
    <property type="nucleotide sequence ID" value="NZ_BMCU01000003.1"/>
</dbReference>
<dbReference type="FunFam" id="3.40.640.10:FF:000053">
    <property type="entry name" value="Aminotransferase, class I"/>
    <property type="match status" value="1"/>
</dbReference>
<dbReference type="Gene3D" id="3.90.1150.10">
    <property type="entry name" value="Aspartate Aminotransferase, domain 1"/>
    <property type="match status" value="1"/>
</dbReference>
<keyword evidence="6" id="KW-0663">Pyridoxal phosphate</keyword>
<dbReference type="AlphaFoldDB" id="A0A917D8K8"/>
<reference evidence="8" key="1">
    <citation type="journal article" date="2014" name="Int. J. Syst. Evol. Microbiol.">
        <title>Complete genome sequence of Corynebacterium casei LMG S-19264T (=DSM 44701T), isolated from a smear-ripened cheese.</title>
        <authorList>
            <consortium name="US DOE Joint Genome Institute (JGI-PGF)"/>
            <person name="Walter F."/>
            <person name="Albersmeier A."/>
            <person name="Kalinowski J."/>
            <person name="Ruckert C."/>
        </authorList>
    </citation>
    <scope>NUCLEOTIDE SEQUENCE</scope>
    <source>
        <strain evidence="8">CCM 7905</strain>
    </source>
</reference>
<evidence type="ECO:0000256" key="4">
    <source>
        <dbReference type="ARBA" id="ARBA00022576"/>
    </source>
</evidence>
<dbReference type="GO" id="GO:1901605">
    <property type="term" value="P:alpha-amino acid metabolic process"/>
    <property type="evidence" value="ECO:0007669"/>
    <property type="project" value="TreeGrafter"/>
</dbReference>
<evidence type="ECO:0000259" key="7">
    <source>
        <dbReference type="Pfam" id="PF00155"/>
    </source>
</evidence>
<dbReference type="InterPro" id="IPR050859">
    <property type="entry name" value="Class-I_PLP-dep_aminotransf"/>
</dbReference>
<feature type="domain" description="Aminotransferase class I/classII large" evidence="7">
    <location>
        <begin position="41"/>
        <end position="381"/>
    </location>
</feature>
<evidence type="ECO:0000313" key="9">
    <source>
        <dbReference type="Proteomes" id="UP000654257"/>
    </source>
</evidence>
<comment type="cofactor">
    <cofactor evidence="1">
        <name>pyridoxal 5'-phosphate</name>
        <dbReference type="ChEBI" id="CHEBI:597326"/>
    </cofactor>
</comment>
<proteinExistence type="inferred from homology"/>
<dbReference type="PANTHER" id="PTHR42790:SF19">
    <property type="entry name" value="KYNURENINE_ALPHA-AMINOADIPATE AMINOTRANSFERASE, MITOCHONDRIAL"/>
    <property type="match status" value="1"/>
</dbReference>
<dbReference type="Proteomes" id="UP000654257">
    <property type="component" value="Unassembled WGS sequence"/>
</dbReference>
<dbReference type="InterPro" id="IPR015424">
    <property type="entry name" value="PyrdxlP-dep_Trfase"/>
</dbReference>
<keyword evidence="4 8" id="KW-0032">Aminotransferase</keyword>
<accession>A0A917D8K8</accession>
<dbReference type="InterPro" id="IPR004839">
    <property type="entry name" value="Aminotransferase_I/II_large"/>
</dbReference>
<comment type="caution">
    <text evidence="8">The sequence shown here is derived from an EMBL/GenBank/DDBJ whole genome shotgun (WGS) entry which is preliminary data.</text>
</comment>
<dbReference type="SUPFAM" id="SSF53383">
    <property type="entry name" value="PLP-dependent transferases"/>
    <property type="match status" value="1"/>
</dbReference>
<organism evidence="8 9">
    <name type="scientific">Rhodococcoides trifolii</name>
    <dbReference type="NCBI Taxonomy" id="908250"/>
    <lineage>
        <taxon>Bacteria</taxon>
        <taxon>Bacillati</taxon>
        <taxon>Actinomycetota</taxon>
        <taxon>Actinomycetes</taxon>
        <taxon>Mycobacteriales</taxon>
        <taxon>Nocardiaceae</taxon>
        <taxon>Rhodococcoides</taxon>
    </lineage>
</organism>
<evidence type="ECO:0000256" key="3">
    <source>
        <dbReference type="ARBA" id="ARBA00011738"/>
    </source>
</evidence>
<dbReference type="Gene3D" id="3.40.640.10">
    <property type="entry name" value="Type I PLP-dependent aspartate aminotransferase-like (Major domain)"/>
    <property type="match status" value="1"/>
</dbReference>
<dbReference type="PANTHER" id="PTHR42790">
    <property type="entry name" value="AMINOTRANSFERASE"/>
    <property type="match status" value="1"/>
</dbReference>
<name>A0A917D8K8_9NOCA</name>
<protein>
    <submittedName>
        <fullName evidence="8">Aminotransferase</fullName>
    </submittedName>
</protein>
<keyword evidence="9" id="KW-1185">Reference proteome</keyword>